<keyword evidence="4" id="KW-0808">Transferase</keyword>
<evidence type="ECO:0000256" key="8">
    <source>
        <dbReference type="ARBA" id="ARBA00047553"/>
    </source>
</evidence>
<dbReference type="EMBL" id="JAIWYP010000005">
    <property type="protein sequence ID" value="KAH3824491.1"/>
    <property type="molecule type" value="Genomic_DNA"/>
</dbReference>
<evidence type="ECO:0000256" key="3">
    <source>
        <dbReference type="ARBA" id="ARBA00022676"/>
    </source>
</evidence>
<dbReference type="GO" id="GO:0046527">
    <property type="term" value="F:glucosyltransferase activity"/>
    <property type="evidence" value="ECO:0007669"/>
    <property type="project" value="TreeGrafter"/>
</dbReference>
<feature type="chain" id="PRO_5038920547" description="Glycosyl transferase CAP10 domain-containing protein" evidence="11">
    <location>
        <begin position="25"/>
        <end position="290"/>
    </location>
</feature>
<evidence type="ECO:0000256" key="4">
    <source>
        <dbReference type="ARBA" id="ARBA00022679"/>
    </source>
</evidence>
<dbReference type="PANTHER" id="PTHR12203">
    <property type="entry name" value="KDEL LYS-ASP-GLU-LEU CONTAINING - RELATED"/>
    <property type="match status" value="1"/>
</dbReference>
<dbReference type="AlphaFoldDB" id="A0A9D4GVH8"/>
<proteinExistence type="inferred from homology"/>
<dbReference type="SUPFAM" id="SSF81296">
    <property type="entry name" value="E set domains"/>
    <property type="match status" value="1"/>
</dbReference>
<reference evidence="13" key="1">
    <citation type="journal article" date="2019" name="bioRxiv">
        <title>The Genome of the Zebra Mussel, Dreissena polymorpha: A Resource for Invasive Species Research.</title>
        <authorList>
            <person name="McCartney M.A."/>
            <person name="Auch B."/>
            <person name="Kono T."/>
            <person name="Mallez S."/>
            <person name="Zhang Y."/>
            <person name="Obille A."/>
            <person name="Becker A."/>
            <person name="Abrahante J.E."/>
            <person name="Garbe J."/>
            <person name="Badalamenti J.P."/>
            <person name="Herman A."/>
            <person name="Mangelson H."/>
            <person name="Liachko I."/>
            <person name="Sullivan S."/>
            <person name="Sone E.D."/>
            <person name="Koren S."/>
            <person name="Silverstein K.A.T."/>
            <person name="Beckman K.B."/>
            <person name="Gohl D.M."/>
        </authorList>
    </citation>
    <scope>NUCLEOTIDE SEQUENCE</scope>
    <source>
        <strain evidence="13">Duluth1</strain>
        <tissue evidence="13">Whole animal</tissue>
    </source>
</reference>
<dbReference type="InterPro" id="IPR051091">
    <property type="entry name" value="O-Glucosyltr/Glycosyltrsf_90"/>
</dbReference>
<dbReference type="Pfam" id="PF00630">
    <property type="entry name" value="Filamin"/>
    <property type="match status" value="1"/>
</dbReference>
<evidence type="ECO:0000256" key="6">
    <source>
        <dbReference type="ARBA" id="ARBA00022824"/>
    </source>
</evidence>
<accession>A0A9D4GVH8</accession>
<dbReference type="InterPro" id="IPR001298">
    <property type="entry name" value="Filamin/ABP280_rpt"/>
</dbReference>
<keyword evidence="7" id="KW-0325">Glycoprotein</keyword>
<evidence type="ECO:0000256" key="1">
    <source>
        <dbReference type="ARBA" id="ARBA00004922"/>
    </source>
</evidence>
<dbReference type="PROSITE" id="PS50194">
    <property type="entry name" value="FILAMIN_REPEAT"/>
    <property type="match status" value="1"/>
</dbReference>
<keyword evidence="5 11" id="KW-0732">Signal</keyword>
<dbReference type="Proteomes" id="UP000828390">
    <property type="component" value="Unassembled WGS sequence"/>
</dbReference>
<evidence type="ECO:0000256" key="9">
    <source>
        <dbReference type="ARBA" id="ARBA00049246"/>
    </source>
</evidence>
<evidence type="ECO:0000256" key="5">
    <source>
        <dbReference type="ARBA" id="ARBA00022729"/>
    </source>
</evidence>
<feature type="non-terminal residue" evidence="13">
    <location>
        <position position="290"/>
    </location>
</feature>
<dbReference type="GO" id="GO:0012505">
    <property type="term" value="C:endomembrane system"/>
    <property type="evidence" value="ECO:0007669"/>
    <property type="project" value="TreeGrafter"/>
</dbReference>
<dbReference type="SMART" id="SM00557">
    <property type="entry name" value="IG_FLMN"/>
    <property type="match status" value="1"/>
</dbReference>
<keyword evidence="3" id="KW-0328">Glycosyltransferase</keyword>
<dbReference type="InterPro" id="IPR017868">
    <property type="entry name" value="Filamin/ABP280_repeat-like"/>
</dbReference>
<comment type="pathway">
    <text evidence="1">Protein modification; protein glycosylation.</text>
</comment>
<comment type="caution">
    <text evidence="13">The sequence shown here is derived from an EMBL/GenBank/DDBJ whole genome shotgun (WGS) entry which is preliminary data.</text>
</comment>
<feature type="domain" description="Glycosyl transferase CAP10" evidence="12">
    <location>
        <begin position="157"/>
        <end position="286"/>
    </location>
</feature>
<sequence>MSALQMWKCLKVLFLVLLCLNSSASESKGESGSVDWKKTKIWGPGLKAEFVVPARYFFVQLIDNEGNNFTKSAGERPFDVHLKNQDGGRVRVYLRVLDRTDGMYLVNYRIYETLADLEISLTKDNIHIGDSPFQLKGFVAHENCNCPEPRLSTWYKHMSCPASYRQIKNDLAIFKDVDLESTARETIQRFNISTAHSLSRYKIINNKIYRKTYGEHVGFKMFSDSILLSLTRKVVLPDIELFINLGDWPLEKKTVADNPVPIFSWCGSDTSRDIVMPTYDLTEASLELLG</sequence>
<dbReference type="InterPro" id="IPR014756">
    <property type="entry name" value="Ig_E-set"/>
</dbReference>
<feature type="signal peptide" evidence="11">
    <location>
        <begin position="1"/>
        <end position="24"/>
    </location>
</feature>
<keyword evidence="6" id="KW-0256">Endoplasmic reticulum</keyword>
<keyword evidence="14" id="KW-1185">Reference proteome</keyword>
<evidence type="ECO:0000256" key="7">
    <source>
        <dbReference type="ARBA" id="ARBA00023180"/>
    </source>
</evidence>
<name>A0A9D4GVH8_DREPO</name>
<comment type="catalytic activity">
    <reaction evidence="9">
        <text>L-seryl-[EGF-like domain protein] + UDP-alpha-D-glucose = 3-O-(beta-D-glucosyl)-L-seryl-[EGF-like domain protein] + UDP + H(+)</text>
        <dbReference type="Rhea" id="RHEA:58116"/>
        <dbReference type="Rhea" id="RHEA-COMP:14610"/>
        <dbReference type="Rhea" id="RHEA-COMP:16010"/>
        <dbReference type="ChEBI" id="CHEBI:15378"/>
        <dbReference type="ChEBI" id="CHEBI:29999"/>
        <dbReference type="ChEBI" id="CHEBI:58223"/>
        <dbReference type="ChEBI" id="CHEBI:58885"/>
        <dbReference type="ChEBI" id="CHEBI:140576"/>
    </reaction>
</comment>
<dbReference type="PANTHER" id="PTHR12203:SF122">
    <property type="entry name" value="GLYCOSYL TRANSFERASE CAP10 DOMAIN-CONTAINING PROTEIN"/>
    <property type="match status" value="1"/>
</dbReference>
<evidence type="ECO:0000259" key="12">
    <source>
        <dbReference type="Pfam" id="PF05686"/>
    </source>
</evidence>
<dbReference type="FunFam" id="2.60.40.10:FF:000419">
    <property type="entry name" value="KDEL (Lys-Asp-Glu-Leu) containing 1"/>
    <property type="match status" value="1"/>
</dbReference>
<gene>
    <name evidence="13" type="ORF">DPMN_126328</name>
</gene>
<evidence type="ECO:0000313" key="14">
    <source>
        <dbReference type="Proteomes" id="UP000828390"/>
    </source>
</evidence>
<reference evidence="13" key="2">
    <citation type="submission" date="2020-11" db="EMBL/GenBank/DDBJ databases">
        <authorList>
            <person name="McCartney M.A."/>
            <person name="Auch B."/>
            <person name="Kono T."/>
            <person name="Mallez S."/>
            <person name="Becker A."/>
            <person name="Gohl D.M."/>
            <person name="Silverstein K.A.T."/>
            <person name="Koren S."/>
            <person name="Bechman K.B."/>
            <person name="Herman A."/>
            <person name="Abrahante J.E."/>
            <person name="Garbe J."/>
        </authorList>
    </citation>
    <scope>NUCLEOTIDE SEQUENCE</scope>
    <source>
        <strain evidence="13">Duluth1</strain>
        <tissue evidence="13">Whole animal</tissue>
    </source>
</reference>
<feature type="repeat" description="Filamin" evidence="10">
    <location>
        <begin position="31"/>
        <end position="137"/>
    </location>
</feature>
<protein>
    <recommendedName>
        <fullName evidence="12">Glycosyl transferase CAP10 domain-containing protein</fullName>
    </recommendedName>
</protein>
<comment type="catalytic activity">
    <reaction evidence="8">
        <text>L-seryl-[EGF-like domain protein] + UDP-alpha-D-xylose = 3-O-(beta-D-xylosyl)-L-seryl-[EGF-like domain protein] + UDP + H(+)</text>
        <dbReference type="Rhea" id="RHEA:62016"/>
        <dbReference type="Rhea" id="RHEA-COMP:16010"/>
        <dbReference type="Rhea" id="RHEA-COMP:16011"/>
        <dbReference type="ChEBI" id="CHEBI:15378"/>
        <dbReference type="ChEBI" id="CHEBI:29999"/>
        <dbReference type="ChEBI" id="CHEBI:57632"/>
        <dbReference type="ChEBI" id="CHEBI:58223"/>
        <dbReference type="ChEBI" id="CHEBI:132085"/>
    </reaction>
</comment>
<comment type="similarity">
    <text evidence="2">Belongs to the KDELC family.</text>
</comment>
<organism evidence="13 14">
    <name type="scientific">Dreissena polymorpha</name>
    <name type="common">Zebra mussel</name>
    <name type="synonym">Mytilus polymorpha</name>
    <dbReference type="NCBI Taxonomy" id="45954"/>
    <lineage>
        <taxon>Eukaryota</taxon>
        <taxon>Metazoa</taxon>
        <taxon>Spiralia</taxon>
        <taxon>Lophotrochozoa</taxon>
        <taxon>Mollusca</taxon>
        <taxon>Bivalvia</taxon>
        <taxon>Autobranchia</taxon>
        <taxon>Heteroconchia</taxon>
        <taxon>Euheterodonta</taxon>
        <taxon>Imparidentia</taxon>
        <taxon>Neoheterodontei</taxon>
        <taxon>Myida</taxon>
        <taxon>Dreissenoidea</taxon>
        <taxon>Dreissenidae</taxon>
        <taxon>Dreissena</taxon>
    </lineage>
</organism>
<dbReference type="Pfam" id="PF05686">
    <property type="entry name" value="Glyco_transf_90"/>
    <property type="match status" value="1"/>
</dbReference>
<evidence type="ECO:0000256" key="11">
    <source>
        <dbReference type="SAM" id="SignalP"/>
    </source>
</evidence>
<evidence type="ECO:0000256" key="2">
    <source>
        <dbReference type="ARBA" id="ARBA00006063"/>
    </source>
</evidence>
<evidence type="ECO:0000313" key="13">
    <source>
        <dbReference type="EMBL" id="KAH3824491.1"/>
    </source>
</evidence>
<evidence type="ECO:0000256" key="10">
    <source>
        <dbReference type="PROSITE-ProRule" id="PRU00087"/>
    </source>
</evidence>
<dbReference type="Gene3D" id="2.60.40.10">
    <property type="entry name" value="Immunoglobulins"/>
    <property type="match status" value="1"/>
</dbReference>
<dbReference type="InterPro" id="IPR006598">
    <property type="entry name" value="CAP10"/>
</dbReference>
<dbReference type="InterPro" id="IPR013783">
    <property type="entry name" value="Ig-like_fold"/>
</dbReference>